<dbReference type="GO" id="GO:0016811">
    <property type="term" value="F:hydrolase activity, acting on carbon-nitrogen (but not peptide) bonds, in linear amides"/>
    <property type="evidence" value="ECO:0007669"/>
    <property type="project" value="InterPro"/>
</dbReference>
<dbReference type="PROSITE" id="PS01227">
    <property type="entry name" value="UPF0012"/>
    <property type="match status" value="1"/>
</dbReference>
<dbReference type="Pfam" id="PF00795">
    <property type="entry name" value="CN_hydrolase"/>
    <property type="match status" value="1"/>
</dbReference>
<dbReference type="InterPro" id="IPR001110">
    <property type="entry name" value="UPF0012_CS"/>
</dbReference>
<gene>
    <name evidence="1" type="ORF">CTOB1V02_LOCUS15267</name>
</gene>
<dbReference type="InterPro" id="IPR045254">
    <property type="entry name" value="Nit1/2_C-N_Hydrolase"/>
</dbReference>
<sequence>MQSLRVAAIQLTSSDSTEDNLERSAVQIAEAVERGATLVALPENFSIMPQQEVDRLAVAEPASGGPVQRFLSETAAQHGIVLVGGTLPHVPDGAHRPRAWSPVYGPDGNLLAAYEKIHLFDVELPNGEAYRESDAFDHGERPVVCDAAGLKLGLSICYDLRFPELYRHLADLGAELVTVPAAFTEATGRVHWECLLRTRAIENQCFVIAPAQQGTHVNGRRTWGHTMIIDPWGEVLALCEEGEGV</sequence>
<dbReference type="PANTHER" id="PTHR23088">
    <property type="entry name" value="NITRILASE-RELATED"/>
    <property type="match status" value="1"/>
</dbReference>
<dbReference type="PANTHER" id="PTHR23088:SF27">
    <property type="entry name" value="DEAMINATED GLUTATHIONE AMIDASE"/>
    <property type="match status" value="1"/>
</dbReference>
<dbReference type="InterPro" id="IPR003010">
    <property type="entry name" value="C-N_Hydrolase"/>
</dbReference>
<dbReference type="Gene3D" id="3.60.110.10">
    <property type="entry name" value="Carbon-nitrogen hydrolase"/>
    <property type="match status" value="1"/>
</dbReference>
<dbReference type="SUPFAM" id="SSF56317">
    <property type="entry name" value="Carbon-nitrogen hydrolase"/>
    <property type="match status" value="1"/>
</dbReference>
<dbReference type="AlphaFoldDB" id="A0A7R8ZZE9"/>
<dbReference type="EMBL" id="OB688243">
    <property type="protein sequence ID" value="CAD7237452.1"/>
    <property type="molecule type" value="Genomic_DNA"/>
</dbReference>
<reference evidence="1" key="1">
    <citation type="submission" date="2020-11" db="EMBL/GenBank/DDBJ databases">
        <authorList>
            <person name="Tran Van P."/>
        </authorList>
    </citation>
    <scope>NUCLEOTIDE SEQUENCE</scope>
</reference>
<name>A0A7R8ZZE9_9CRUS</name>
<dbReference type="InterPro" id="IPR036526">
    <property type="entry name" value="C-N_Hydrolase_sf"/>
</dbReference>
<protein>
    <submittedName>
        <fullName evidence="1">Uncharacterized protein</fullName>
    </submittedName>
</protein>
<feature type="non-terminal residue" evidence="1">
    <location>
        <position position="245"/>
    </location>
</feature>
<evidence type="ECO:0000313" key="1">
    <source>
        <dbReference type="EMBL" id="CAD7237452.1"/>
    </source>
</evidence>
<accession>A0A7R8ZZE9</accession>
<dbReference type="OrthoDB" id="10250282at2759"/>
<dbReference type="PROSITE" id="PS50263">
    <property type="entry name" value="CN_HYDROLASE"/>
    <property type="match status" value="1"/>
</dbReference>
<dbReference type="CDD" id="cd07572">
    <property type="entry name" value="nit"/>
    <property type="match status" value="1"/>
</dbReference>
<proteinExistence type="predicted"/>
<organism evidence="1">
    <name type="scientific">Cyprideis torosa</name>
    <dbReference type="NCBI Taxonomy" id="163714"/>
    <lineage>
        <taxon>Eukaryota</taxon>
        <taxon>Metazoa</taxon>
        <taxon>Ecdysozoa</taxon>
        <taxon>Arthropoda</taxon>
        <taxon>Crustacea</taxon>
        <taxon>Oligostraca</taxon>
        <taxon>Ostracoda</taxon>
        <taxon>Podocopa</taxon>
        <taxon>Podocopida</taxon>
        <taxon>Cytherocopina</taxon>
        <taxon>Cytheroidea</taxon>
        <taxon>Cytherideidae</taxon>
        <taxon>Cyprideis</taxon>
    </lineage>
</organism>